<dbReference type="EMBL" id="SPDQ01000022">
    <property type="protein sequence ID" value="TFH78121.1"/>
    <property type="molecule type" value="Genomic_DNA"/>
</dbReference>
<dbReference type="Proteomes" id="UP000297555">
    <property type="component" value="Unassembled WGS sequence"/>
</dbReference>
<evidence type="ECO:0000313" key="1">
    <source>
        <dbReference type="EMBL" id="TFH78121.1"/>
    </source>
</evidence>
<evidence type="ECO:0000313" key="2">
    <source>
        <dbReference type="Proteomes" id="UP000297555"/>
    </source>
</evidence>
<comment type="caution">
    <text evidence="1">The sequence shown here is derived from an EMBL/GenBank/DDBJ whole genome shotgun (WGS) entry which is preliminary data.</text>
</comment>
<name>A0A4Y8VBP3_9PSED</name>
<accession>A0A4Y8VBP3</accession>
<dbReference type="Pfam" id="PF05973">
    <property type="entry name" value="Gp49"/>
    <property type="match status" value="1"/>
</dbReference>
<gene>
    <name evidence="1" type="ORF">E4J90_21270</name>
</gene>
<protein>
    <submittedName>
        <fullName evidence="1">Addiction module toxin RelE</fullName>
    </submittedName>
</protein>
<dbReference type="InterPro" id="IPR009241">
    <property type="entry name" value="HigB-like"/>
</dbReference>
<dbReference type="RefSeq" id="WP_134827835.1">
    <property type="nucleotide sequence ID" value="NZ_SPDQ01000022.1"/>
</dbReference>
<proteinExistence type="predicted"/>
<dbReference type="OrthoDB" id="9797093at2"/>
<organism evidence="1 2">
    <name type="scientific">Pseudomonas kribbensis</name>
    <dbReference type="NCBI Taxonomy" id="1628086"/>
    <lineage>
        <taxon>Bacteria</taxon>
        <taxon>Pseudomonadati</taxon>
        <taxon>Pseudomonadota</taxon>
        <taxon>Gammaproteobacteria</taxon>
        <taxon>Pseudomonadales</taxon>
        <taxon>Pseudomonadaceae</taxon>
        <taxon>Pseudomonas</taxon>
    </lineage>
</organism>
<sequence length="117" mass="13014">MSTRKPLLWVSNSKKDLKQMPTDVQDVFGYALDLAQSGLRHPDAKPLKGFGGAGVLELIEDFDTNTYRAVYTVRFGNAIYVLHCFQKKSTAGIKTAQCDIDLIRKRLQAAQDHAKGT</sequence>
<reference evidence="1 2" key="1">
    <citation type="submission" date="2019-03" db="EMBL/GenBank/DDBJ databases">
        <title>Draft genome sequence of humic substances-degrading Pseudomonas kribbensis CHA-19 from forest soil.</title>
        <authorList>
            <person name="Kim D."/>
        </authorList>
    </citation>
    <scope>NUCLEOTIDE SEQUENCE [LARGE SCALE GENOMIC DNA]</scope>
    <source>
        <strain evidence="1 2">CHA-19</strain>
    </source>
</reference>
<dbReference type="AlphaFoldDB" id="A0A4Y8VBP3"/>